<dbReference type="RefSeq" id="WP_316734109.1">
    <property type="nucleotide sequence ID" value="NZ_JARAKF010000001.1"/>
</dbReference>
<dbReference type="PANTHER" id="PTHR35149">
    <property type="entry name" value="SLL5132 PROTEIN"/>
    <property type="match status" value="1"/>
</dbReference>
<comment type="caution">
    <text evidence="3">The sequence shown here is derived from an EMBL/GenBank/DDBJ whole genome shotgun (WGS) entry which is preliminary data.</text>
</comment>
<name>A0ABU3UR76_9ACTN</name>
<gene>
    <name evidence="3" type="ORF">PU648_29580</name>
</gene>
<dbReference type="InterPro" id="IPR004919">
    <property type="entry name" value="GmrSD_N"/>
</dbReference>
<dbReference type="InterPro" id="IPR011089">
    <property type="entry name" value="GmrSD_C"/>
</dbReference>
<dbReference type="Proteomes" id="UP001257627">
    <property type="component" value="Unassembled WGS sequence"/>
</dbReference>
<feature type="domain" description="GmrSD restriction endonucleases N-terminal" evidence="1">
    <location>
        <begin position="23"/>
        <end position="252"/>
    </location>
</feature>
<dbReference type="PANTHER" id="PTHR35149:SF2">
    <property type="entry name" value="DUF262 DOMAIN-CONTAINING PROTEIN"/>
    <property type="match status" value="1"/>
</dbReference>
<reference evidence="3 4" key="1">
    <citation type="submission" date="2023-02" db="EMBL/GenBank/DDBJ databases">
        <authorList>
            <person name="Maleckis M."/>
        </authorList>
    </citation>
    <scope>NUCLEOTIDE SEQUENCE [LARGE SCALE GENOMIC DNA]</scope>
    <source>
        <strain evidence="3 4">P8-A2</strain>
    </source>
</reference>
<proteinExistence type="predicted"/>
<accession>A0ABU3UR76</accession>
<feature type="domain" description="GmrSD restriction endonucleases C-terminal" evidence="2">
    <location>
        <begin position="434"/>
        <end position="573"/>
    </location>
</feature>
<dbReference type="Pfam" id="PF03235">
    <property type="entry name" value="GmrSD_N"/>
    <property type="match status" value="1"/>
</dbReference>
<evidence type="ECO:0000313" key="3">
    <source>
        <dbReference type="EMBL" id="MDU8996424.1"/>
    </source>
</evidence>
<dbReference type="EMBL" id="JARAKF010000001">
    <property type="protein sequence ID" value="MDU8996424.1"/>
    <property type="molecule type" value="Genomic_DNA"/>
</dbReference>
<evidence type="ECO:0000259" key="1">
    <source>
        <dbReference type="Pfam" id="PF03235"/>
    </source>
</evidence>
<organism evidence="3 4">
    <name type="scientific">Streptomyces mirabilis</name>
    <dbReference type="NCBI Taxonomy" id="68239"/>
    <lineage>
        <taxon>Bacteria</taxon>
        <taxon>Bacillati</taxon>
        <taxon>Actinomycetota</taxon>
        <taxon>Actinomycetes</taxon>
        <taxon>Kitasatosporales</taxon>
        <taxon>Streptomycetaceae</taxon>
        <taxon>Streptomyces</taxon>
    </lineage>
</organism>
<keyword evidence="4" id="KW-1185">Reference proteome</keyword>
<protein>
    <submittedName>
        <fullName evidence="3">DUF262 domain-containing protein</fullName>
    </submittedName>
</protein>
<evidence type="ECO:0000259" key="2">
    <source>
        <dbReference type="Pfam" id="PF07510"/>
    </source>
</evidence>
<sequence length="585" mass="66785">MAIIKHAARQTLGQLIGANNPVVTVPNDSQRQYAWSKKEVDTYWEDIQKFRIARETGKESASEYFIGPIVTITDEHVKSRSLLDGQQRLTTSTILIAVIRDILWRMGSPESQATANNMQRDYIARKAGRREPMEYFLVLSLFDRDFFRDFVQDWNETSGSTRGVEEGKRPSNKLIREAYSNFESKISSELSSIPDDESRLDWLDSLYECLIKGLVFVEIQTPTSSDANEVFETINSRGKDLSTVDLVRNFLMAECRDEPSKQRVNDTWRVLLDSFEKREEIERFLRHFWVSRHGDVKSHSLYATIKEELAEKFSKTPQTYSPKAFAAELESASLRYVDLIHCSTGLEEFDNALMDIKALSADALHPLLLAASERNDYTELQDLVEACLSYYVRWTVIGNRESTALEENIFGVAKEFSGGAGCSSIMRRVCSWIPENDTFRAEFEERSLAKASQARHVLEKIEANLRAKAGIDELAVAGAGKVHVENIYPQQPGQEVRLEEHEALVHRLGNLTLLSGRKNQTIANRTYPEKSHIYENSALLVSSETGIDRLWDFDNSRWRPEGIRERQAEMAEVALEVWPDASNWS</sequence>
<evidence type="ECO:0000313" key="4">
    <source>
        <dbReference type="Proteomes" id="UP001257627"/>
    </source>
</evidence>
<dbReference type="Pfam" id="PF07510">
    <property type="entry name" value="GmrSD_C"/>
    <property type="match status" value="1"/>
</dbReference>